<protein>
    <submittedName>
        <fullName evidence="2">Uncharacterized protein</fullName>
    </submittedName>
</protein>
<dbReference type="RefSeq" id="WP_015204531.1">
    <property type="nucleotide sequence ID" value="NC_019753.1"/>
</dbReference>
<accession>K9W2H3</accession>
<feature type="transmembrane region" description="Helical" evidence="1">
    <location>
        <begin position="39"/>
        <end position="57"/>
    </location>
</feature>
<dbReference type="KEGG" id="cep:Cri9333_3604"/>
<dbReference type="HOGENOM" id="CLU_1966881_0_0_3"/>
<dbReference type="EMBL" id="CP003620">
    <property type="protein sequence ID" value="AFZ14426.1"/>
    <property type="molecule type" value="Genomic_DNA"/>
</dbReference>
<keyword evidence="1" id="KW-1133">Transmembrane helix</keyword>
<feature type="transmembrane region" description="Helical" evidence="1">
    <location>
        <begin position="12"/>
        <end position="33"/>
    </location>
</feature>
<feature type="transmembrane region" description="Helical" evidence="1">
    <location>
        <begin position="64"/>
        <end position="82"/>
    </location>
</feature>
<reference evidence="2 3" key="1">
    <citation type="submission" date="2012-06" db="EMBL/GenBank/DDBJ databases">
        <title>Finished chromosome of genome of Crinalium epipsammum PCC 9333.</title>
        <authorList>
            <consortium name="US DOE Joint Genome Institute"/>
            <person name="Gugger M."/>
            <person name="Coursin T."/>
            <person name="Rippka R."/>
            <person name="Tandeau De Marsac N."/>
            <person name="Huntemann M."/>
            <person name="Wei C.-L."/>
            <person name="Han J."/>
            <person name="Detter J.C."/>
            <person name="Han C."/>
            <person name="Tapia R."/>
            <person name="Davenport K."/>
            <person name="Daligault H."/>
            <person name="Erkkila T."/>
            <person name="Gu W."/>
            <person name="Munk A.C.C."/>
            <person name="Teshima H."/>
            <person name="Xu Y."/>
            <person name="Chain P."/>
            <person name="Chen A."/>
            <person name="Krypides N."/>
            <person name="Mavromatis K."/>
            <person name="Markowitz V."/>
            <person name="Szeto E."/>
            <person name="Ivanova N."/>
            <person name="Mikhailova N."/>
            <person name="Ovchinnikova G."/>
            <person name="Pagani I."/>
            <person name="Pati A."/>
            <person name="Goodwin L."/>
            <person name="Peters L."/>
            <person name="Pitluck S."/>
            <person name="Woyke T."/>
            <person name="Kerfeld C."/>
        </authorList>
    </citation>
    <scope>NUCLEOTIDE SEQUENCE [LARGE SCALE GENOMIC DNA]</scope>
    <source>
        <strain evidence="2 3">PCC 9333</strain>
    </source>
</reference>
<evidence type="ECO:0000313" key="3">
    <source>
        <dbReference type="Proteomes" id="UP000010472"/>
    </source>
</evidence>
<dbReference type="Proteomes" id="UP000010472">
    <property type="component" value="Chromosome"/>
</dbReference>
<dbReference type="OrthoDB" id="9256294at2"/>
<keyword evidence="3" id="KW-1185">Reference proteome</keyword>
<evidence type="ECO:0000256" key="1">
    <source>
        <dbReference type="SAM" id="Phobius"/>
    </source>
</evidence>
<organism evidence="2 3">
    <name type="scientific">Crinalium epipsammum PCC 9333</name>
    <dbReference type="NCBI Taxonomy" id="1173022"/>
    <lineage>
        <taxon>Bacteria</taxon>
        <taxon>Bacillati</taxon>
        <taxon>Cyanobacteriota</taxon>
        <taxon>Cyanophyceae</taxon>
        <taxon>Gomontiellales</taxon>
        <taxon>Gomontiellaceae</taxon>
        <taxon>Crinalium</taxon>
    </lineage>
</organism>
<proteinExistence type="predicted"/>
<keyword evidence="1" id="KW-0812">Transmembrane</keyword>
<sequence>MKLLPVQIAIQVCSILGMIVALGILIYAGGGLASLLSGFTIWLLLPYMVFSLMGIFANKRTEAIIILITSLVAFGWGTYFYIDAFFINTDPQSGLAFLFVPLYQLVLVILMGIISGLVRFIHTRFIS</sequence>
<gene>
    <name evidence="2" type="ORF">Cri9333_3604</name>
</gene>
<name>K9W2H3_9CYAN</name>
<evidence type="ECO:0000313" key="2">
    <source>
        <dbReference type="EMBL" id="AFZ14426.1"/>
    </source>
</evidence>
<keyword evidence="1" id="KW-0472">Membrane</keyword>
<dbReference type="STRING" id="1173022.Cri9333_3604"/>
<feature type="transmembrane region" description="Helical" evidence="1">
    <location>
        <begin position="102"/>
        <end position="121"/>
    </location>
</feature>
<dbReference type="AlphaFoldDB" id="K9W2H3"/>